<keyword evidence="1" id="KW-0812">Transmembrane</keyword>
<gene>
    <name evidence="3" type="ORF">VT98_11262</name>
</gene>
<comment type="caution">
    <text evidence="3">The sequence shown here is derived from an EMBL/GenBank/DDBJ whole genome shotgun (WGS) entry which is preliminary data.</text>
</comment>
<dbReference type="SUPFAM" id="SSF55785">
    <property type="entry name" value="PYP-like sensor domain (PAS domain)"/>
    <property type="match status" value="1"/>
</dbReference>
<feature type="transmembrane region" description="Helical" evidence="1">
    <location>
        <begin position="216"/>
        <end position="234"/>
    </location>
</feature>
<feature type="non-terminal residue" evidence="3">
    <location>
        <position position="460"/>
    </location>
</feature>
<dbReference type="PROSITE" id="PS50113">
    <property type="entry name" value="PAC"/>
    <property type="match status" value="1"/>
</dbReference>
<accession>A0A3S3UEX3</accession>
<dbReference type="EMBL" id="MTKP01000126">
    <property type="protein sequence ID" value="RWX48635.1"/>
    <property type="molecule type" value="Genomic_DNA"/>
</dbReference>
<dbReference type="InterPro" id="IPR000700">
    <property type="entry name" value="PAS-assoc_C"/>
</dbReference>
<dbReference type="Proteomes" id="UP000288086">
    <property type="component" value="Unassembled WGS sequence"/>
</dbReference>
<evidence type="ECO:0000313" key="3">
    <source>
        <dbReference type="EMBL" id="RWX48635.1"/>
    </source>
</evidence>
<organism evidence="3 4">
    <name type="scientific">Candidatus Electrothrix communis</name>
    <dbReference type="NCBI Taxonomy" id="1859133"/>
    <lineage>
        <taxon>Bacteria</taxon>
        <taxon>Pseudomonadati</taxon>
        <taxon>Thermodesulfobacteriota</taxon>
        <taxon>Desulfobulbia</taxon>
        <taxon>Desulfobulbales</taxon>
        <taxon>Desulfobulbaceae</taxon>
        <taxon>Candidatus Electrothrix</taxon>
    </lineage>
</organism>
<evidence type="ECO:0000313" key="4">
    <source>
        <dbReference type="Proteomes" id="UP000288086"/>
    </source>
</evidence>
<keyword evidence="1" id="KW-0472">Membrane</keyword>
<keyword evidence="1" id="KW-1133">Transmembrane helix</keyword>
<dbReference type="Gene3D" id="3.30.450.20">
    <property type="entry name" value="PAS domain"/>
    <property type="match status" value="1"/>
</dbReference>
<keyword evidence="4" id="KW-1185">Reference proteome</keyword>
<dbReference type="Pfam" id="PF13426">
    <property type="entry name" value="PAS_9"/>
    <property type="match status" value="1"/>
</dbReference>
<proteinExistence type="predicted"/>
<evidence type="ECO:0000256" key="1">
    <source>
        <dbReference type="SAM" id="Phobius"/>
    </source>
</evidence>
<evidence type="ECO:0000259" key="2">
    <source>
        <dbReference type="PROSITE" id="PS50113"/>
    </source>
</evidence>
<name>A0A3S3UEX3_9BACT</name>
<dbReference type="NCBIfam" id="TIGR00229">
    <property type="entry name" value="sensory_box"/>
    <property type="match status" value="1"/>
</dbReference>
<dbReference type="InterPro" id="IPR035965">
    <property type="entry name" value="PAS-like_dom_sf"/>
</dbReference>
<dbReference type="AlphaFoldDB" id="A0A3S3UEX3"/>
<sequence>MQSSPFKTLYLAALSVGVLWTAVIATSLFWNIHVERRQLAELVKNEVRSHFNKDQAFRFWASSHGGVYVPVSEETPPNPNLSHIAERDIVTSSGKKLTLMNPAYMLHQMMKQFENLYGVKGRITSLQFFNPDNAPDEWEKKALHAFEQGAEEVIEYTKIKEEPYLRLMRPMVAKADCLKCHAKQGYKEGDIRGGVGIALPLTSFQKASDDVVRQIYLVYVLLWLAMLPVFFFFFKKMQSRLRERVQHEAELQEWADIFKHAQWGIALSKADRVETFSLDMMNPAFAEMHGFSVEELKAKPYLALIDKTFQNDVSEFLHVADEKGHHVFESRHLRKEGAPFPVEVNITVVRDSGGKKINRIMNVQDISGRKEAERLIVQARDEWQRTFNAINEIIFLLDTACGCCGPTELRSSILMRDQRDLWGCNVLNSSAKHLVLAKVARQSNQFKNIDLFLVRLSIKV</sequence>
<dbReference type="CDD" id="cd00130">
    <property type="entry name" value="PAS"/>
    <property type="match status" value="1"/>
</dbReference>
<dbReference type="InterPro" id="IPR000014">
    <property type="entry name" value="PAS"/>
</dbReference>
<dbReference type="Pfam" id="PF11845">
    <property type="entry name" value="Tll0287-like"/>
    <property type="match status" value="1"/>
</dbReference>
<dbReference type="Gene3D" id="3.30.450.290">
    <property type="match status" value="1"/>
</dbReference>
<reference evidence="3 4" key="1">
    <citation type="submission" date="2017-01" db="EMBL/GenBank/DDBJ databases">
        <title>The cable genome- insights into the physiology and evolution of filamentous bacteria capable of sulfide oxidation via long distance electron transfer.</title>
        <authorList>
            <person name="Schreiber L."/>
            <person name="Bjerg J.T."/>
            <person name="Boggild A."/>
            <person name="Van De Vossenberg J."/>
            <person name="Meysman F."/>
            <person name="Nielsen L.P."/>
            <person name="Schramm A."/>
            <person name="Kjeldsen K.U."/>
        </authorList>
    </citation>
    <scope>NUCLEOTIDE SEQUENCE [LARGE SCALE GENOMIC DNA]</scope>
    <source>
        <strain evidence="3">A1</strain>
    </source>
</reference>
<feature type="domain" description="PAC" evidence="2">
    <location>
        <begin position="326"/>
        <end position="378"/>
    </location>
</feature>
<protein>
    <submittedName>
        <fullName evidence="3">PAS domain S-box-containing protein</fullName>
    </submittedName>
</protein>
<dbReference type="InterPro" id="IPR021796">
    <property type="entry name" value="Tll0287-like_dom"/>
</dbReference>